<protein>
    <submittedName>
        <fullName evidence="2">Uncharacterized protein</fullName>
    </submittedName>
</protein>
<organism evidence="2 3">
    <name type="scientific">Myotis brandtii</name>
    <name type="common">Brandt's bat</name>
    <dbReference type="NCBI Taxonomy" id="109478"/>
    <lineage>
        <taxon>Eukaryota</taxon>
        <taxon>Metazoa</taxon>
        <taxon>Chordata</taxon>
        <taxon>Craniata</taxon>
        <taxon>Vertebrata</taxon>
        <taxon>Euteleostomi</taxon>
        <taxon>Mammalia</taxon>
        <taxon>Eutheria</taxon>
        <taxon>Laurasiatheria</taxon>
        <taxon>Chiroptera</taxon>
        <taxon>Yangochiroptera</taxon>
        <taxon>Vespertilionidae</taxon>
        <taxon>Myotis</taxon>
    </lineage>
</organism>
<evidence type="ECO:0000313" key="3">
    <source>
        <dbReference type="Proteomes" id="UP000052978"/>
    </source>
</evidence>
<feature type="region of interest" description="Disordered" evidence="1">
    <location>
        <begin position="1"/>
        <end position="25"/>
    </location>
</feature>
<accession>S7NPU8</accession>
<feature type="compositionally biased region" description="Polar residues" evidence="1">
    <location>
        <begin position="1"/>
        <end position="13"/>
    </location>
</feature>
<proteinExistence type="predicted"/>
<evidence type="ECO:0000313" key="2">
    <source>
        <dbReference type="EMBL" id="EPQ18775.1"/>
    </source>
</evidence>
<dbReference type="EMBL" id="KE164558">
    <property type="protein sequence ID" value="EPQ18775.1"/>
    <property type="molecule type" value="Genomic_DNA"/>
</dbReference>
<keyword evidence="3" id="KW-1185">Reference proteome</keyword>
<dbReference type="Proteomes" id="UP000052978">
    <property type="component" value="Unassembled WGS sequence"/>
</dbReference>
<name>S7NPU8_MYOBR</name>
<gene>
    <name evidence="2" type="ORF">D623_10017873</name>
</gene>
<reference evidence="2 3" key="1">
    <citation type="journal article" date="2013" name="Nat. Commun.">
        <title>Genome analysis reveals insights into physiology and longevity of the Brandt's bat Myotis brandtii.</title>
        <authorList>
            <person name="Seim I."/>
            <person name="Fang X."/>
            <person name="Xiong Z."/>
            <person name="Lobanov A.V."/>
            <person name="Huang Z."/>
            <person name="Ma S."/>
            <person name="Feng Y."/>
            <person name="Turanov A.A."/>
            <person name="Zhu Y."/>
            <person name="Lenz T.L."/>
            <person name="Gerashchenko M.V."/>
            <person name="Fan D."/>
            <person name="Hee Yim S."/>
            <person name="Yao X."/>
            <person name="Jordan D."/>
            <person name="Xiong Y."/>
            <person name="Ma Y."/>
            <person name="Lyapunov A.N."/>
            <person name="Chen G."/>
            <person name="Kulakova O.I."/>
            <person name="Sun Y."/>
            <person name="Lee S.G."/>
            <person name="Bronson R.T."/>
            <person name="Moskalev A.A."/>
            <person name="Sunyaev S.R."/>
            <person name="Zhang G."/>
            <person name="Krogh A."/>
            <person name="Wang J."/>
            <person name="Gladyshev V.N."/>
        </authorList>
    </citation>
    <scope>NUCLEOTIDE SEQUENCE [LARGE SCALE GENOMIC DNA]</scope>
</reference>
<evidence type="ECO:0000256" key="1">
    <source>
        <dbReference type="SAM" id="MobiDB-lite"/>
    </source>
</evidence>
<dbReference type="AlphaFoldDB" id="S7NPU8"/>
<sequence>MDINTGVQPSTWPQPRIPGTTPTDCKPAPPIRYSLFSRLSASQSRFSSASNTAEVTQAPEAFWELEFSGTRKWPTCGATSRELCK</sequence>